<proteinExistence type="predicted"/>
<dbReference type="STRING" id="857340.A0A086SXT4"/>
<dbReference type="Pfam" id="PF01636">
    <property type="entry name" value="APH"/>
    <property type="match status" value="1"/>
</dbReference>
<keyword evidence="3" id="KW-1185">Reference proteome</keyword>
<accession>A0A086SXT4</accession>
<feature type="domain" description="Aminoglycoside phosphotransferase" evidence="1">
    <location>
        <begin position="60"/>
        <end position="331"/>
    </location>
</feature>
<dbReference type="Proteomes" id="UP000029964">
    <property type="component" value="Unassembled WGS sequence"/>
</dbReference>
<dbReference type="PANTHER" id="PTHR21310:SF37">
    <property type="entry name" value="AMINOGLYCOSIDE PHOSPHOTRANSFERASE DOMAIN-CONTAINING PROTEIN"/>
    <property type="match status" value="1"/>
</dbReference>
<comment type="caution">
    <text evidence="2">The sequence shown here is derived from an EMBL/GenBank/DDBJ whole genome shotgun (WGS) entry which is preliminary data.</text>
</comment>
<dbReference type="PANTHER" id="PTHR21310">
    <property type="entry name" value="AMINOGLYCOSIDE PHOSPHOTRANSFERASE-RELATED-RELATED"/>
    <property type="match status" value="1"/>
</dbReference>
<dbReference type="HOGENOM" id="CLU_028906_4_1_1"/>
<dbReference type="InterPro" id="IPR051678">
    <property type="entry name" value="AGP_Transferase"/>
</dbReference>
<dbReference type="OrthoDB" id="5412996at2759"/>
<evidence type="ECO:0000313" key="3">
    <source>
        <dbReference type="Proteomes" id="UP000029964"/>
    </source>
</evidence>
<evidence type="ECO:0000259" key="1">
    <source>
        <dbReference type="Pfam" id="PF01636"/>
    </source>
</evidence>
<dbReference type="Gene3D" id="3.30.200.20">
    <property type="entry name" value="Phosphorylase Kinase, domain 1"/>
    <property type="match status" value="1"/>
</dbReference>
<organism evidence="2 3">
    <name type="scientific">Hapsidospora chrysogenum (strain ATCC 11550 / CBS 779.69 / DSM 880 / IAM 14645 / JCM 23072 / IMI 49137)</name>
    <name type="common">Acremonium chrysogenum</name>
    <dbReference type="NCBI Taxonomy" id="857340"/>
    <lineage>
        <taxon>Eukaryota</taxon>
        <taxon>Fungi</taxon>
        <taxon>Dikarya</taxon>
        <taxon>Ascomycota</taxon>
        <taxon>Pezizomycotina</taxon>
        <taxon>Sordariomycetes</taxon>
        <taxon>Hypocreomycetidae</taxon>
        <taxon>Hypocreales</taxon>
        <taxon>Bionectriaceae</taxon>
        <taxon>Hapsidospora</taxon>
    </lineage>
</organism>
<gene>
    <name evidence="2" type="ORF">ACRE_073780</name>
</gene>
<reference evidence="3" key="1">
    <citation type="journal article" date="2014" name="Genome Announc.">
        <title>Genome sequence and annotation of Acremonium chrysogenum, producer of the beta-lactam antibiotic cephalosporin C.</title>
        <authorList>
            <person name="Terfehr D."/>
            <person name="Dahlmann T.A."/>
            <person name="Specht T."/>
            <person name="Zadra I."/>
            <person name="Kuernsteiner H."/>
            <person name="Kueck U."/>
        </authorList>
    </citation>
    <scope>NUCLEOTIDE SEQUENCE [LARGE SCALE GENOMIC DNA]</scope>
    <source>
        <strain evidence="3">ATCC 11550 / CBS 779.69 / DSM 880 / IAM 14645 / JCM 23072 / IMI 49137</strain>
    </source>
</reference>
<sequence length="484" mass="55992">MPPKPRFLCSEKDDLIWQKLGEDSDAWYETIHTTDKCREVGNFMLKYKNAKPELMHAVVRGGYNVVYRLEFADGTSLIMRVPIKGLVAFPDEKVLNEVATMRYVAANTTIPVPRIYHYGSAAENPTGLGPFIIMDYIEHHQNMCRALLDPKRPVDDRPVLDPEIDQEKLEFLYSQMANILLQLSSLNSPRIGSLAQAQAQEAGLVSVERRSLALNMNELSVHTNMPRRFLPSQTYGTAREWYIALVDMHMAQLALQYNDAAEDDDDVRDNFVARKLFRRLADANNLWPDREYSGGDFKLFSQDLRPANVLIDEDLRVVGVIDWEFAYVAPAEFTCDPPWWLLLLEPESWSGGYTEWMKAYEPRLHTFLRVLEAEEKEMAAGDWASTPSLSRSMRRSWEERNWMVNYAVRGSWAFDFIWWKFLDERYFGPNDEQDHHARLHLLSADQKAAMDTLVASKAYERSHRMIFEWDEDSAATRVDELLAS</sequence>
<dbReference type="InterPro" id="IPR011009">
    <property type="entry name" value="Kinase-like_dom_sf"/>
</dbReference>
<dbReference type="AlphaFoldDB" id="A0A086SXT4"/>
<dbReference type="Gene3D" id="3.90.1200.10">
    <property type="match status" value="1"/>
</dbReference>
<dbReference type="EMBL" id="JPKY01000110">
    <property type="protein sequence ID" value="KFH41916.1"/>
    <property type="molecule type" value="Genomic_DNA"/>
</dbReference>
<dbReference type="InterPro" id="IPR002575">
    <property type="entry name" value="Aminoglycoside_PTrfase"/>
</dbReference>
<evidence type="ECO:0000313" key="2">
    <source>
        <dbReference type="EMBL" id="KFH41916.1"/>
    </source>
</evidence>
<name>A0A086SXT4_HAPC1</name>
<dbReference type="SUPFAM" id="SSF56112">
    <property type="entry name" value="Protein kinase-like (PK-like)"/>
    <property type="match status" value="1"/>
</dbReference>
<protein>
    <submittedName>
        <fullName evidence="2">Altered inheritance of mitochondria protein-like protein</fullName>
    </submittedName>
</protein>